<evidence type="ECO:0000313" key="2">
    <source>
        <dbReference type="EMBL" id="KAK5868811.1"/>
    </source>
</evidence>
<dbReference type="EMBL" id="JAUZQC010000007">
    <property type="protein sequence ID" value="KAK5868811.1"/>
    <property type="molecule type" value="Genomic_DNA"/>
</dbReference>
<keyword evidence="3" id="KW-1185">Reference proteome</keyword>
<accession>A0AAN8AN53</accession>
<sequence>MHTQPPDISRPFIITGLIHQNGFLYITFGRLNHLCGSSSHSPLPPGVNVISNITKETGRSSNTFLHSHHHSRRVAHSAAEL</sequence>
<feature type="region of interest" description="Disordered" evidence="1">
    <location>
        <begin position="60"/>
        <end position="81"/>
    </location>
</feature>
<protein>
    <submittedName>
        <fullName evidence="2">Uncharacterized protein</fullName>
    </submittedName>
</protein>
<gene>
    <name evidence="2" type="ORF">PBY51_009788</name>
</gene>
<reference evidence="2 3" key="1">
    <citation type="journal article" date="2023" name="Genes (Basel)">
        <title>Chromosome-Level Genome Assembly and Circadian Gene Repertoire of the Patagonia Blennie Eleginops maclovinus-The Closest Ancestral Proxy of Antarctic Cryonotothenioids.</title>
        <authorList>
            <person name="Cheng C.C."/>
            <person name="Rivera-Colon A.G."/>
            <person name="Minhas B.F."/>
            <person name="Wilson L."/>
            <person name="Rayamajhi N."/>
            <person name="Vargas-Chacoff L."/>
            <person name="Catchen J.M."/>
        </authorList>
    </citation>
    <scope>NUCLEOTIDE SEQUENCE [LARGE SCALE GENOMIC DNA]</scope>
    <source>
        <strain evidence="2">JMC-PN-2008</strain>
    </source>
</reference>
<reference evidence="2 3" key="2">
    <citation type="journal article" date="2023" name="Mol. Biol. Evol.">
        <title>Genomics of Secondarily Temperate Adaptation in the Only Non-Antarctic Icefish.</title>
        <authorList>
            <person name="Rivera-Colon A.G."/>
            <person name="Rayamajhi N."/>
            <person name="Minhas B.F."/>
            <person name="Madrigal G."/>
            <person name="Bilyk K.T."/>
            <person name="Yoon V."/>
            <person name="Hune M."/>
            <person name="Gregory S."/>
            <person name="Cheng C.H.C."/>
            <person name="Catchen J.M."/>
        </authorList>
    </citation>
    <scope>NUCLEOTIDE SEQUENCE [LARGE SCALE GENOMIC DNA]</scope>
    <source>
        <strain evidence="2">JMC-PN-2008</strain>
    </source>
</reference>
<evidence type="ECO:0000256" key="1">
    <source>
        <dbReference type="SAM" id="MobiDB-lite"/>
    </source>
</evidence>
<proteinExistence type="predicted"/>
<evidence type="ECO:0000313" key="3">
    <source>
        <dbReference type="Proteomes" id="UP001346869"/>
    </source>
</evidence>
<name>A0AAN8AN53_ELEMC</name>
<dbReference type="Proteomes" id="UP001346869">
    <property type="component" value="Unassembled WGS sequence"/>
</dbReference>
<feature type="compositionally biased region" description="Basic residues" evidence="1">
    <location>
        <begin position="66"/>
        <end position="75"/>
    </location>
</feature>
<comment type="caution">
    <text evidence="2">The sequence shown here is derived from an EMBL/GenBank/DDBJ whole genome shotgun (WGS) entry which is preliminary data.</text>
</comment>
<dbReference type="AlphaFoldDB" id="A0AAN8AN53"/>
<organism evidence="2 3">
    <name type="scientific">Eleginops maclovinus</name>
    <name type="common">Patagonian blennie</name>
    <name type="synonym">Eleginus maclovinus</name>
    <dbReference type="NCBI Taxonomy" id="56733"/>
    <lineage>
        <taxon>Eukaryota</taxon>
        <taxon>Metazoa</taxon>
        <taxon>Chordata</taxon>
        <taxon>Craniata</taxon>
        <taxon>Vertebrata</taxon>
        <taxon>Euteleostomi</taxon>
        <taxon>Actinopterygii</taxon>
        <taxon>Neopterygii</taxon>
        <taxon>Teleostei</taxon>
        <taxon>Neoteleostei</taxon>
        <taxon>Acanthomorphata</taxon>
        <taxon>Eupercaria</taxon>
        <taxon>Perciformes</taxon>
        <taxon>Notothenioidei</taxon>
        <taxon>Eleginopidae</taxon>
        <taxon>Eleginops</taxon>
    </lineage>
</organism>